<dbReference type="Pfam" id="PF01826">
    <property type="entry name" value="TIL"/>
    <property type="match status" value="1"/>
</dbReference>
<evidence type="ECO:0000256" key="1">
    <source>
        <dbReference type="ARBA" id="ARBA00022690"/>
    </source>
</evidence>
<keyword evidence="2" id="KW-0722">Serine protease inhibitor</keyword>
<dbReference type="AlphaFoldDB" id="A0A1I7YUA0"/>
<feature type="domain" description="TIL" evidence="6">
    <location>
        <begin position="101"/>
        <end position="154"/>
    </location>
</feature>
<keyword evidence="7" id="KW-1185">Reference proteome</keyword>
<dbReference type="InterPro" id="IPR002919">
    <property type="entry name" value="TIL_dom"/>
</dbReference>
<evidence type="ECO:0000256" key="4">
    <source>
        <dbReference type="SAM" id="MobiDB-lite"/>
    </source>
</evidence>
<evidence type="ECO:0000313" key="7">
    <source>
        <dbReference type="Proteomes" id="UP000095287"/>
    </source>
</evidence>
<feature type="transmembrane region" description="Helical" evidence="5">
    <location>
        <begin position="78"/>
        <end position="96"/>
    </location>
</feature>
<evidence type="ECO:0000259" key="6">
    <source>
        <dbReference type="Pfam" id="PF01826"/>
    </source>
</evidence>
<dbReference type="PANTHER" id="PTHR23259">
    <property type="entry name" value="RIDDLE"/>
    <property type="match status" value="1"/>
</dbReference>
<protein>
    <submittedName>
        <fullName evidence="8">TIL domain-containing protein</fullName>
    </submittedName>
</protein>
<keyword evidence="5" id="KW-0472">Membrane</keyword>
<dbReference type="WBParaSite" id="L893_g19760.t1">
    <property type="protein sequence ID" value="L893_g19760.t1"/>
    <property type="gene ID" value="L893_g19760"/>
</dbReference>
<keyword evidence="1" id="KW-0646">Protease inhibitor</keyword>
<dbReference type="InterPro" id="IPR051368">
    <property type="entry name" value="SerProtInhib-TIL_Domain"/>
</dbReference>
<keyword evidence="5" id="KW-0812">Transmembrane</keyword>
<dbReference type="CDD" id="cd19941">
    <property type="entry name" value="TIL"/>
    <property type="match status" value="1"/>
</dbReference>
<dbReference type="SUPFAM" id="SSF57567">
    <property type="entry name" value="Serine protease inhibitors"/>
    <property type="match status" value="1"/>
</dbReference>
<keyword evidence="5" id="KW-1133">Transmembrane helix</keyword>
<evidence type="ECO:0000256" key="5">
    <source>
        <dbReference type="SAM" id="Phobius"/>
    </source>
</evidence>
<dbReference type="GO" id="GO:0004867">
    <property type="term" value="F:serine-type endopeptidase inhibitor activity"/>
    <property type="evidence" value="ECO:0007669"/>
    <property type="project" value="UniProtKB-KW"/>
</dbReference>
<evidence type="ECO:0000256" key="3">
    <source>
        <dbReference type="ARBA" id="ARBA00023157"/>
    </source>
</evidence>
<dbReference type="InterPro" id="IPR036084">
    <property type="entry name" value="Ser_inhib-like_sf"/>
</dbReference>
<reference evidence="8" key="1">
    <citation type="submission" date="2016-11" db="UniProtKB">
        <authorList>
            <consortium name="WormBaseParasite"/>
        </authorList>
    </citation>
    <scope>IDENTIFICATION</scope>
</reference>
<dbReference type="PANTHER" id="PTHR23259:SF81">
    <property type="entry name" value="TIL DOMAIN-CONTAINING PROTEIN"/>
    <property type="match status" value="1"/>
</dbReference>
<dbReference type="Proteomes" id="UP000095287">
    <property type="component" value="Unplaced"/>
</dbReference>
<name>A0A1I7YUA0_9BILA</name>
<keyword evidence="3" id="KW-1015">Disulfide bond</keyword>
<evidence type="ECO:0000256" key="2">
    <source>
        <dbReference type="ARBA" id="ARBA00022900"/>
    </source>
</evidence>
<feature type="region of interest" description="Disordered" evidence="4">
    <location>
        <begin position="198"/>
        <end position="217"/>
    </location>
</feature>
<accession>A0A1I7YUA0</accession>
<dbReference type="Gene3D" id="2.10.25.10">
    <property type="entry name" value="Laminin"/>
    <property type="match status" value="1"/>
</dbReference>
<sequence length="217" mass="24737">MTPTAISNEIADQQYFCLTSWIRAFLKTSFFVGAGRRDALKAATVCEELICIRPAFSARNVFKTRAPIREDNYHTMKIFFIIFALAFAIVTAHRFSGKPQCGRNEHWSASTCNSCDRTCRYPTSCNLMCYPPQCMCNEGFLRDDKKRCIPAHECPTKFPNEPRVTDGFAEFLRRLGYTDYSLLAADTVKRHPLLSLRSSFANRPSPPGKPRPLRFGR</sequence>
<organism evidence="7 8">
    <name type="scientific">Steinernema glaseri</name>
    <dbReference type="NCBI Taxonomy" id="37863"/>
    <lineage>
        <taxon>Eukaryota</taxon>
        <taxon>Metazoa</taxon>
        <taxon>Ecdysozoa</taxon>
        <taxon>Nematoda</taxon>
        <taxon>Chromadorea</taxon>
        <taxon>Rhabditida</taxon>
        <taxon>Tylenchina</taxon>
        <taxon>Panagrolaimomorpha</taxon>
        <taxon>Strongyloidoidea</taxon>
        <taxon>Steinernematidae</taxon>
        <taxon>Steinernema</taxon>
    </lineage>
</organism>
<proteinExistence type="predicted"/>
<evidence type="ECO:0000313" key="8">
    <source>
        <dbReference type="WBParaSite" id="L893_g19760.t1"/>
    </source>
</evidence>